<dbReference type="EMBL" id="CM001368">
    <property type="protein sequence ID" value="EHJ49484.1"/>
    <property type="molecule type" value="Genomic_DNA"/>
</dbReference>
<dbReference type="Pfam" id="PF24299">
    <property type="entry name" value="DUF7483"/>
    <property type="match status" value="2"/>
</dbReference>
<keyword evidence="3" id="KW-1185">Reference proteome</keyword>
<organism evidence="2 3">
    <name type="scientific">Solidesulfovibrio carbinoliphilus subsp. oakridgensis</name>
    <dbReference type="NCBI Taxonomy" id="694327"/>
    <lineage>
        <taxon>Bacteria</taxon>
        <taxon>Pseudomonadati</taxon>
        <taxon>Thermodesulfobacteriota</taxon>
        <taxon>Desulfovibrionia</taxon>
        <taxon>Desulfovibrionales</taxon>
        <taxon>Desulfovibrionaceae</taxon>
        <taxon>Solidesulfovibrio</taxon>
    </lineage>
</organism>
<evidence type="ECO:0000313" key="3">
    <source>
        <dbReference type="Proteomes" id="UP000004662"/>
    </source>
</evidence>
<feature type="domain" description="DUF7483" evidence="1">
    <location>
        <begin position="322"/>
        <end position="615"/>
    </location>
</feature>
<dbReference type="STRING" id="694327.DFW101_3486"/>
<evidence type="ECO:0000313" key="2">
    <source>
        <dbReference type="EMBL" id="EHJ49484.1"/>
    </source>
</evidence>
<dbReference type="eggNOG" id="COG4775">
    <property type="taxonomic scope" value="Bacteria"/>
</dbReference>
<reference evidence="3" key="1">
    <citation type="journal article" date="2015" name="Genome Announc.">
        <title>High-Quality Draft Genome Sequence of Desulfovibrio carbinoliphilus FW-101-2B, an Organic Acid-Oxidizing Sulfate-Reducing Bacterium Isolated from Uranium(VI)-Contaminated Groundwater.</title>
        <authorList>
            <person name="Ramsay B.D."/>
            <person name="Hwang C."/>
            <person name="Woo H.L."/>
            <person name="Carroll S.L."/>
            <person name="Lucas S."/>
            <person name="Han J."/>
            <person name="Lapidus A.L."/>
            <person name="Cheng J.F."/>
            <person name="Goodwin L.A."/>
            <person name="Pitluck S."/>
            <person name="Peters L."/>
            <person name="Chertkov O."/>
            <person name="Held B."/>
            <person name="Detter J.C."/>
            <person name="Han C.S."/>
            <person name="Tapia R."/>
            <person name="Land M.L."/>
            <person name="Hauser L.J."/>
            <person name="Kyrpides N.C."/>
            <person name="Ivanova N.N."/>
            <person name="Mikhailova N."/>
            <person name="Pagani I."/>
            <person name="Woyke T."/>
            <person name="Arkin A.P."/>
            <person name="Dehal P."/>
            <person name="Chivian D."/>
            <person name="Criddle C.S."/>
            <person name="Wu W."/>
            <person name="Chakraborty R."/>
            <person name="Hazen T.C."/>
            <person name="Fields M.W."/>
        </authorList>
    </citation>
    <scope>NUCLEOTIDE SEQUENCE [LARGE SCALE GENOMIC DNA]</scope>
    <source>
        <strain evidence="3">FW-101-2B</strain>
    </source>
</reference>
<sequence length="623" mass="66085">MLATNLLAAVAGSQADKTYIEDVFSVDLYTGNGAAQTITNGIDLVTYGGLVWIKPRSDIGHHFLYDSARSWNNYLRTSLVDAQAFDTSLFFGGALANGFKTGTYWSGVKVVAWTFREAPKFFKMALITKSAGSNATVDLSSLGTVGMVRVKRIDAAGSWYVWHRSLPAGQLLIGETTAAAATLGHITVSGTTLTLVNGVIADGTYIIHAWAHDESPDGLVQAITFTTDSSGNAAVPFGFESQLDILKASTATGNWLVVDTMRGILTGSVDQQLYPNASTAETAGTTIDLTSNGLNATSLSASTTYVGLAIRRGPMRVPTDGTKVYNAIARTGTGAAATVTGVGFAPDIVIAKGKDIRGWFVGDRLRGAYKELETSSTMAEYADNSSWGGVTGFDTQDGARLGSDLDYGRVNQSSVQFVNYCFRRAPGFFDQVCYTGTGVARTIPHNLKSIPGMIWFKGRSAAYSWVVYHKSLGATRLAGRLEKTDAASTNSAWFNNTEPTDTVATVGASGPNDAGTTYVAYLFGDTPGLCKAFSYTGNGTNQDIPLGFIPRFIILKRTDASGDWYVFDTVRGIVSGNDPYLLLNSTAAEVTTTDFIDPIANGINASGSLININGAQMIGWACA</sequence>
<dbReference type="OrthoDB" id="5449044at2"/>
<evidence type="ECO:0000259" key="1">
    <source>
        <dbReference type="Pfam" id="PF24299"/>
    </source>
</evidence>
<dbReference type="RefSeq" id="WP_009182808.1">
    <property type="nucleotide sequence ID" value="NZ_CM001368.1"/>
</dbReference>
<gene>
    <name evidence="2" type="ORF">DFW101_3486</name>
</gene>
<dbReference type="HOGENOM" id="CLU_438524_0_0_7"/>
<feature type="domain" description="DUF7483" evidence="1">
    <location>
        <begin position="22"/>
        <end position="303"/>
    </location>
</feature>
<protein>
    <recommendedName>
        <fullName evidence="1">DUF7483 domain-containing protein</fullName>
    </recommendedName>
</protein>
<dbReference type="Proteomes" id="UP000004662">
    <property type="component" value="Chromosome"/>
</dbReference>
<name>G7QC38_9BACT</name>
<proteinExistence type="predicted"/>
<dbReference type="InterPro" id="IPR055906">
    <property type="entry name" value="DUF7483"/>
</dbReference>
<accession>G7QC38</accession>
<dbReference type="AlphaFoldDB" id="G7QC38"/>